<gene>
    <name evidence="2" type="ORF">ARMSODRAFT_1028175</name>
</gene>
<organism evidence="2 3">
    <name type="scientific">Armillaria solidipes</name>
    <dbReference type="NCBI Taxonomy" id="1076256"/>
    <lineage>
        <taxon>Eukaryota</taxon>
        <taxon>Fungi</taxon>
        <taxon>Dikarya</taxon>
        <taxon>Basidiomycota</taxon>
        <taxon>Agaricomycotina</taxon>
        <taxon>Agaricomycetes</taxon>
        <taxon>Agaricomycetidae</taxon>
        <taxon>Agaricales</taxon>
        <taxon>Marasmiineae</taxon>
        <taxon>Physalacriaceae</taxon>
        <taxon>Armillaria</taxon>
    </lineage>
</organism>
<evidence type="ECO:0000313" key="2">
    <source>
        <dbReference type="EMBL" id="PBK58541.1"/>
    </source>
</evidence>
<evidence type="ECO:0000313" key="3">
    <source>
        <dbReference type="Proteomes" id="UP000218334"/>
    </source>
</evidence>
<name>A0A2H3AI21_9AGAR</name>
<proteinExistence type="predicted"/>
<keyword evidence="3" id="KW-1185">Reference proteome</keyword>
<dbReference type="Proteomes" id="UP000218334">
    <property type="component" value="Unassembled WGS sequence"/>
</dbReference>
<feature type="compositionally biased region" description="Basic and acidic residues" evidence="1">
    <location>
        <begin position="26"/>
        <end position="50"/>
    </location>
</feature>
<accession>A0A2H3AI21</accession>
<sequence>MPFSPVVTALSSSHAFFTAAKRAQERNKHDVLDELRRKEDDPQFRDKELSLDSSPNNDFSPPKYRLSHVAIVPSSQHRHSPPYACRLSTLFAVVPALPMTSTPSVSSPTAHSQALRSRWMSTFFRDTHNPLALDAPVSILPLVNISSQNFHTRSSQWKQHSPS</sequence>
<protein>
    <submittedName>
        <fullName evidence="2">Uncharacterized protein</fullName>
    </submittedName>
</protein>
<feature type="region of interest" description="Disordered" evidence="1">
    <location>
        <begin position="26"/>
        <end position="62"/>
    </location>
</feature>
<evidence type="ECO:0000256" key="1">
    <source>
        <dbReference type="SAM" id="MobiDB-lite"/>
    </source>
</evidence>
<dbReference type="EMBL" id="KZ293537">
    <property type="protein sequence ID" value="PBK58541.1"/>
    <property type="molecule type" value="Genomic_DNA"/>
</dbReference>
<reference evidence="3" key="1">
    <citation type="journal article" date="2017" name="Nat. Ecol. Evol.">
        <title>Genome expansion and lineage-specific genetic innovations in the forest pathogenic fungi Armillaria.</title>
        <authorList>
            <person name="Sipos G."/>
            <person name="Prasanna A.N."/>
            <person name="Walter M.C."/>
            <person name="O'Connor E."/>
            <person name="Balint B."/>
            <person name="Krizsan K."/>
            <person name="Kiss B."/>
            <person name="Hess J."/>
            <person name="Varga T."/>
            <person name="Slot J."/>
            <person name="Riley R."/>
            <person name="Boka B."/>
            <person name="Rigling D."/>
            <person name="Barry K."/>
            <person name="Lee J."/>
            <person name="Mihaltcheva S."/>
            <person name="LaButti K."/>
            <person name="Lipzen A."/>
            <person name="Waldron R."/>
            <person name="Moloney N.M."/>
            <person name="Sperisen C."/>
            <person name="Kredics L."/>
            <person name="Vagvoelgyi C."/>
            <person name="Patrignani A."/>
            <person name="Fitzpatrick D."/>
            <person name="Nagy I."/>
            <person name="Doyle S."/>
            <person name="Anderson J.B."/>
            <person name="Grigoriev I.V."/>
            <person name="Gueldener U."/>
            <person name="Muensterkoetter M."/>
            <person name="Nagy L.G."/>
        </authorList>
    </citation>
    <scope>NUCLEOTIDE SEQUENCE [LARGE SCALE GENOMIC DNA]</scope>
    <source>
        <strain evidence="3">28-4</strain>
    </source>
</reference>
<dbReference type="AlphaFoldDB" id="A0A2H3AI21"/>